<sequence>QGYGNWSWHYLHGRSVTVTAEEEWLWFDVTNVVQQWLSSTEPLGIFRLSVHCPCEQGAAGDHDMRVTIEGTRGGE</sequence>
<dbReference type="OrthoDB" id="9194526at2759"/>
<keyword evidence="3" id="KW-1185">Reference proteome</keyword>
<evidence type="ECO:0000313" key="2">
    <source>
        <dbReference type="EMBL" id="NXH19362.1"/>
    </source>
</evidence>
<proteinExistence type="predicted"/>
<organism evidence="2 3">
    <name type="scientific">Bucco capensis</name>
    <name type="common">collared puffbird</name>
    <dbReference type="NCBI Taxonomy" id="135168"/>
    <lineage>
        <taxon>Eukaryota</taxon>
        <taxon>Metazoa</taxon>
        <taxon>Chordata</taxon>
        <taxon>Craniata</taxon>
        <taxon>Vertebrata</taxon>
        <taxon>Euteleostomi</taxon>
        <taxon>Archelosauria</taxon>
        <taxon>Archosauria</taxon>
        <taxon>Dinosauria</taxon>
        <taxon>Saurischia</taxon>
        <taxon>Theropoda</taxon>
        <taxon>Coelurosauria</taxon>
        <taxon>Aves</taxon>
        <taxon>Neognathae</taxon>
        <taxon>Neoaves</taxon>
        <taxon>Telluraves</taxon>
        <taxon>Coraciimorphae</taxon>
        <taxon>Piciformes</taxon>
        <taxon>Bucconidae</taxon>
        <taxon>Bucco</taxon>
    </lineage>
</organism>
<dbReference type="EMBL" id="VWZO01016722">
    <property type="protein sequence ID" value="NXH19362.1"/>
    <property type="molecule type" value="Genomic_DNA"/>
</dbReference>
<dbReference type="InterPro" id="IPR001111">
    <property type="entry name" value="TGF-b_propeptide"/>
</dbReference>
<gene>
    <name evidence="2" type="primary">Tgfb1_1</name>
    <name evidence="2" type="ORF">BUCCAP_R15631</name>
</gene>
<evidence type="ECO:0000313" key="3">
    <source>
        <dbReference type="Proteomes" id="UP000534107"/>
    </source>
</evidence>
<dbReference type="AlphaFoldDB" id="A0A7K9I201"/>
<feature type="domain" description="TGF-beta propeptide" evidence="1">
    <location>
        <begin position="4"/>
        <end position="70"/>
    </location>
</feature>
<feature type="non-terminal residue" evidence="2">
    <location>
        <position position="75"/>
    </location>
</feature>
<accession>A0A7K9I201</accession>
<comment type="caution">
    <text evidence="2">The sequence shown here is derived from an EMBL/GenBank/DDBJ whole genome shotgun (WGS) entry which is preliminary data.</text>
</comment>
<dbReference type="Proteomes" id="UP000534107">
    <property type="component" value="Unassembled WGS sequence"/>
</dbReference>
<name>A0A7K9I201_9PICI</name>
<feature type="non-terminal residue" evidence="2">
    <location>
        <position position="1"/>
    </location>
</feature>
<dbReference type="Gene3D" id="2.60.120.970">
    <property type="match status" value="1"/>
</dbReference>
<evidence type="ECO:0000259" key="1">
    <source>
        <dbReference type="Pfam" id="PF00688"/>
    </source>
</evidence>
<reference evidence="2 3" key="1">
    <citation type="submission" date="2019-09" db="EMBL/GenBank/DDBJ databases">
        <title>Bird 10,000 Genomes (B10K) Project - Family phase.</title>
        <authorList>
            <person name="Zhang G."/>
        </authorList>
    </citation>
    <scope>NUCLEOTIDE SEQUENCE [LARGE SCALE GENOMIC DNA]</scope>
    <source>
        <strain evidence="2">B10K-DU-001-16</strain>
        <tissue evidence="2">Muscle</tissue>
    </source>
</reference>
<dbReference type="Pfam" id="PF00688">
    <property type="entry name" value="TGFb_propeptide"/>
    <property type="match status" value="1"/>
</dbReference>
<protein>
    <submittedName>
        <fullName evidence="2">TGFB1 factor</fullName>
    </submittedName>
</protein>